<keyword evidence="1" id="KW-0812">Transmembrane</keyword>
<organism evidence="2 3">
    <name type="scientific">Candidatus Vampirococcus lugosii</name>
    <dbReference type="NCBI Taxonomy" id="2789015"/>
    <lineage>
        <taxon>Bacteria</taxon>
        <taxon>Candidatus Absconditibacteriota</taxon>
        <taxon>Vampirococcus</taxon>
    </lineage>
</organism>
<feature type="transmembrane region" description="Helical" evidence="1">
    <location>
        <begin position="16"/>
        <end position="36"/>
    </location>
</feature>
<name>A0ABS5QMU6_9BACT</name>
<protein>
    <submittedName>
        <fullName evidence="2">Uncharacterized protein</fullName>
    </submittedName>
</protein>
<comment type="caution">
    <text evidence="2">The sequence shown here is derived from an EMBL/GenBank/DDBJ whole genome shotgun (WGS) entry which is preliminary data.</text>
</comment>
<dbReference type="EMBL" id="JAEDAM010000083">
    <property type="protein sequence ID" value="MBS8122384.1"/>
    <property type="molecule type" value="Genomic_DNA"/>
</dbReference>
<evidence type="ECO:0000313" key="3">
    <source>
        <dbReference type="Proteomes" id="UP000680365"/>
    </source>
</evidence>
<evidence type="ECO:0000313" key="2">
    <source>
        <dbReference type="EMBL" id="MBS8122384.1"/>
    </source>
</evidence>
<keyword evidence="3" id="KW-1185">Reference proteome</keyword>
<sequence>MIINKERYGDINIGKLIILSISIILAVWLIGILLYFNIKYQKTVVLYSALGNIDTASQILIDLDICDEDSKNIKITYNAISSKYTLDCDLIEGTIQDYKIQELTDLNTINATTGKAIYSIPDK</sequence>
<dbReference type="Proteomes" id="UP000680365">
    <property type="component" value="Unassembled WGS sequence"/>
</dbReference>
<reference evidence="2 3" key="1">
    <citation type="journal article" date="2021" name="Nat. Commun.">
        <title>Reductive evolution and unique predatory mode in the CPR bacterium Vampirococcus lugosii.</title>
        <authorList>
            <person name="Moreira D."/>
            <person name="Zivanovic Y."/>
            <person name="Lopez-Archilla A.I."/>
            <person name="Iniesto M."/>
            <person name="Lopez-Garcia P."/>
        </authorList>
    </citation>
    <scope>NUCLEOTIDE SEQUENCE [LARGE SCALE GENOMIC DNA]</scope>
    <source>
        <strain evidence="2">Chiprana</strain>
    </source>
</reference>
<proteinExistence type="predicted"/>
<keyword evidence="1" id="KW-0472">Membrane</keyword>
<evidence type="ECO:0000256" key="1">
    <source>
        <dbReference type="SAM" id="Phobius"/>
    </source>
</evidence>
<keyword evidence="1" id="KW-1133">Transmembrane helix</keyword>
<gene>
    <name evidence="2" type="ORF">VAMP_374n53</name>
</gene>
<accession>A0ABS5QMU6</accession>
<dbReference type="RefSeq" id="WP_213349816.1">
    <property type="nucleotide sequence ID" value="NZ_JAEDAM010000083.1"/>
</dbReference>